<dbReference type="Pfam" id="PF06528">
    <property type="entry name" value="Phage_P2_GpE"/>
    <property type="match status" value="1"/>
</dbReference>
<keyword evidence="3" id="KW-1185">Reference proteome</keyword>
<dbReference type="EMBL" id="JACCKB010000315">
    <property type="protein sequence ID" value="NYZ70180.1"/>
    <property type="molecule type" value="Genomic_DNA"/>
</dbReference>
<comment type="caution">
    <text evidence="2">The sequence shown here is derived from an EMBL/GenBank/DDBJ whole genome shotgun (WGS) entry which is preliminary data.</text>
</comment>
<dbReference type="InterPro" id="IPR009493">
    <property type="entry name" value="P2_GpE"/>
</dbReference>
<reference evidence="2 3" key="1">
    <citation type="submission" date="2020-07" db="EMBL/GenBank/DDBJ databases">
        <title>Endozoicomonas sp. nov., isolated from sediment.</title>
        <authorList>
            <person name="Gu T."/>
        </authorList>
    </citation>
    <scope>NUCLEOTIDE SEQUENCE [LARGE SCALE GENOMIC DNA]</scope>
    <source>
        <strain evidence="2 3">SM1973</strain>
    </source>
</reference>
<dbReference type="AlphaFoldDB" id="A0A853IAM1"/>
<proteinExistence type="predicted"/>
<gene>
    <name evidence="1" type="ORF">H0A36_29650</name>
    <name evidence="2" type="ORF">H0A36_30640</name>
</gene>
<evidence type="ECO:0000313" key="1">
    <source>
        <dbReference type="EMBL" id="NYZ70180.1"/>
    </source>
</evidence>
<name>A0A853IAM1_9GAMM</name>
<dbReference type="RefSeq" id="WP_180572102.1">
    <property type="nucleotide sequence ID" value="NZ_JACCKB010000315.1"/>
</dbReference>
<protein>
    <submittedName>
        <fullName evidence="2">GpE family phage tail protein</fullName>
    </submittedName>
</protein>
<organism evidence="2 3">
    <name type="scientific">Spartinivicinus marinus</name>
    <dbReference type="NCBI Taxonomy" id="2994442"/>
    <lineage>
        <taxon>Bacteria</taxon>
        <taxon>Pseudomonadati</taxon>
        <taxon>Pseudomonadota</taxon>
        <taxon>Gammaproteobacteria</taxon>
        <taxon>Oceanospirillales</taxon>
        <taxon>Zooshikellaceae</taxon>
        <taxon>Spartinivicinus</taxon>
    </lineage>
</organism>
<dbReference type="Proteomes" id="UP000569732">
    <property type="component" value="Unassembled WGS sequence"/>
</dbReference>
<evidence type="ECO:0000313" key="3">
    <source>
        <dbReference type="Proteomes" id="UP000569732"/>
    </source>
</evidence>
<accession>A0A853IAM1</accession>
<dbReference type="EMBL" id="JACCKB010000453">
    <property type="protein sequence ID" value="NYZ70373.1"/>
    <property type="molecule type" value="Genomic_DNA"/>
</dbReference>
<sequence length="52" mass="6182">MPNDVMDIEADCFMVFQGWDAKTTEDMTLPELLLWHQKATQRQERINQQLQS</sequence>
<evidence type="ECO:0000313" key="2">
    <source>
        <dbReference type="EMBL" id="NYZ70373.1"/>
    </source>
</evidence>